<evidence type="ECO:0000256" key="1">
    <source>
        <dbReference type="SAM" id="Phobius"/>
    </source>
</evidence>
<dbReference type="RefSeq" id="WP_207859207.1">
    <property type="nucleotide sequence ID" value="NZ_JAFREP010000011.1"/>
</dbReference>
<name>A0A8J7U5J4_9BACT</name>
<organism evidence="3 4">
    <name type="scientific">Acanthopleuribacter pedis</name>
    <dbReference type="NCBI Taxonomy" id="442870"/>
    <lineage>
        <taxon>Bacteria</taxon>
        <taxon>Pseudomonadati</taxon>
        <taxon>Acidobacteriota</taxon>
        <taxon>Holophagae</taxon>
        <taxon>Acanthopleuribacterales</taxon>
        <taxon>Acanthopleuribacteraceae</taxon>
        <taxon>Acanthopleuribacter</taxon>
    </lineage>
</organism>
<accession>A0A8J7U5J4</accession>
<protein>
    <submittedName>
        <fullName evidence="3">Histidine kinase</fullName>
    </submittedName>
</protein>
<keyword evidence="1" id="KW-1133">Transmembrane helix</keyword>
<dbReference type="InterPro" id="IPR010559">
    <property type="entry name" value="Sig_transdc_His_kin_internal"/>
</dbReference>
<dbReference type="EMBL" id="JAFREP010000011">
    <property type="protein sequence ID" value="MBO1319386.1"/>
    <property type="molecule type" value="Genomic_DNA"/>
</dbReference>
<gene>
    <name evidence="3" type="ORF">J3U88_13010</name>
</gene>
<dbReference type="PANTHER" id="PTHR34220">
    <property type="entry name" value="SENSOR HISTIDINE KINASE YPDA"/>
    <property type="match status" value="1"/>
</dbReference>
<feature type="domain" description="Signal transduction histidine kinase internal region" evidence="2">
    <location>
        <begin position="393"/>
        <end position="466"/>
    </location>
</feature>
<feature type="transmembrane region" description="Helical" evidence="1">
    <location>
        <begin position="272"/>
        <end position="287"/>
    </location>
</feature>
<keyword evidence="1" id="KW-0812">Transmembrane</keyword>
<feature type="transmembrane region" description="Helical" evidence="1">
    <location>
        <begin position="248"/>
        <end position="265"/>
    </location>
</feature>
<dbReference type="GO" id="GO:0000155">
    <property type="term" value="F:phosphorelay sensor kinase activity"/>
    <property type="evidence" value="ECO:0007669"/>
    <property type="project" value="InterPro"/>
</dbReference>
<keyword evidence="3" id="KW-0808">Transferase</keyword>
<evidence type="ECO:0000259" key="2">
    <source>
        <dbReference type="Pfam" id="PF06580"/>
    </source>
</evidence>
<feature type="transmembrane region" description="Helical" evidence="1">
    <location>
        <begin position="352"/>
        <end position="376"/>
    </location>
</feature>
<dbReference type="InterPro" id="IPR050640">
    <property type="entry name" value="Bact_2-comp_sensor_kinase"/>
</dbReference>
<proteinExistence type="predicted"/>
<evidence type="ECO:0000313" key="3">
    <source>
        <dbReference type="EMBL" id="MBO1319386.1"/>
    </source>
</evidence>
<dbReference type="GO" id="GO:0016020">
    <property type="term" value="C:membrane"/>
    <property type="evidence" value="ECO:0007669"/>
    <property type="project" value="InterPro"/>
</dbReference>
<dbReference type="AlphaFoldDB" id="A0A8J7U5J4"/>
<sequence>MSFFCLMLFTSGLAVPAVYEGQPLELSRQPWFTLYRGVAMEPVAGGLDTGAAARQIAGRSDLWWLETEVAVPKALRDAQDIQLFIKSDVAAFEVLFNDRVVLQNGTVAENGEGERAGRYIVSRQVPRHWIRTGDAGRDRNTLVIRFSNVQFPQGCHFFDISLGPNGLAEAKTGPWVYGPLVLCGVFLLAVCLNLAFLVAFKGRLSFLLLAGLFAVCFWAMAEDVWLYRFPAGVAFRHLGVMGGRLDDAAFLLLNLAVAWTFRDLFRTPARPLWGCLVAGAATAFLVIGDHPLYYFFMSWPPLLFALGAGYRGLKNGRLLSAALLVFAALVYGDEANLLDGVARHNFVVTSLFYYLDYVGFALMAFVMVIVSAAGIIQQNRDLDQAQLRTSRLELELLGKHLHPHFLMNTLTALQHLLMTDRTQAVSLLDALAEELHLLREMSRRRMVTLDEECAICRTHLKIMNMQQRADFRWCVENVDGSATLPPAVLHTLVENGLTHGYAGRTEGVFRLTGERADGVVRYRLFNDSRVTGGDGVPAAGSGTGLAYVRACLEEAYPGRWRFHAGPVPGGWEAVVEVPA</sequence>
<feature type="transmembrane region" description="Helical" evidence="1">
    <location>
        <begin position="175"/>
        <end position="199"/>
    </location>
</feature>
<keyword evidence="1" id="KW-0472">Membrane</keyword>
<keyword evidence="4" id="KW-1185">Reference proteome</keyword>
<keyword evidence="3" id="KW-0418">Kinase</keyword>
<reference evidence="3" key="1">
    <citation type="submission" date="2021-03" db="EMBL/GenBank/DDBJ databases">
        <authorList>
            <person name="Wang G."/>
        </authorList>
    </citation>
    <scope>NUCLEOTIDE SEQUENCE</scope>
    <source>
        <strain evidence="3">KCTC 12899</strain>
    </source>
</reference>
<feature type="transmembrane region" description="Helical" evidence="1">
    <location>
        <begin position="206"/>
        <end position="228"/>
    </location>
</feature>
<comment type="caution">
    <text evidence="3">The sequence shown here is derived from an EMBL/GenBank/DDBJ whole genome shotgun (WGS) entry which is preliminary data.</text>
</comment>
<dbReference type="Pfam" id="PF06580">
    <property type="entry name" value="His_kinase"/>
    <property type="match status" value="1"/>
</dbReference>
<feature type="transmembrane region" description="Helical" evidence="1">
    <location>
        <begin position="317"/>
        <end position="332"/>
    </location>
</feature>
<evidence type="ECO:0000313" key="4">
    <source>
        <dbReference type="Proteomes" id="UP000664417"/>
    </source>
</evidence>
<dbReference type="Proteomes" id="UP000664417">
    <property type="component" value="Unassembled WGS sequence"/>
</dbReference>
<dbReference type="PANTHER" id="PTHR34220:SF9">
    <property type="entry name" value="SIGNAL TRANSDUCTION HISTIDINE KINASE INTERNAL REGION DOMAIN-CONTAINING PROTEIN"/>
    <property type="match status" value="1"/>
</dbReference>